<proteinExistence type="predicted"/>
<protein>
    <submittedName>
        <fullName evidence="1">Soleucyl-trna synthetase</fullName>
    </submittedName>
</protein>
<dbReference type="EMBL" id="CM043015">
    <property type="protein sequence ID" value="KAI4470416.1"/>
    <property type="molecule type" value="Genomic_DNA"/>
</dbReference>
<name>A0ACB9TUD4_HOLOL</name>
<organism evidence="1 2">
    <name type="scientific">Holotrichia oblita</name>
    <name type="common">Chafer beetle</name>
    <dbReference type="NCBI Taxonomy" id="644536"/>
    <lineage>
        <taxon>Eukaryota</taxon>
        <taxon>Metazoa</taxon>
        <taxon>Ecdysozoa</taxon>
        <taxon>Arthropoda</taxon>
        <taxon>Hexapoda</taxon>
        <taxon>Insecta</taxon>
        <taxon>Pterygota</taxon>
        <taxon>Neoptera</taxon>
        <taxon>Endopterygota</taxon>
        <taxon>Coleoptera</taxon>
        <taxon>Polyphaga</taxon>
        <taxon>Scarabaeiformia</taxon>
        <taxon>Scarabaeidae</taxon>
        <taxon>Melolonthinae</taxon>
        <taxon>Holotrichia</taxon>
    </lineage>
</organism>
<sequence>MIIRNHVNKICNTFCTKSSAEKSYSHTVLLPKTKLPLRLEGKKLVDRDKLLSSSPQFTELYQWQRKHLEGNEFTLHDGPPYANGVPHMGHAINKILKDVILRHKILQGNKVHYIPGWDCHGLPIELKATTNNKALDSVKIRQKARAFASETIVKQKEAFLSWGVTGDWDNAYATYHPAYIKNQIQQFYKLFQKQLIYRDVKPVYWSPSTRTALAEAELEYNPVHKSKAVTVKVKLNSIPSVINVQEPIYALIWTTTPWTLPSNQVICYNSNLSYSIVKNIKNNELYICATNLISEISSKLGSDLRLIQSVDGASLKDVTYVHPIYKNKILCFLPALHVIDLKGTGLVHTAPAHGPDDYLVALENNIDVLNIVNDAGEFTSEAGPDLNGAFVLTDGIEIVLKLLGNDLVHVEDYIHSYPYDWRTKKPVILRASKQWFIDTKSIKQKALELLENVKIMPDTQNAVYRHHFKTQLQKRPYWCISRQRSWGVPLPMFYLKDTDDYIITEDTINTICKFIDKGGCDFWWNLSVKDILKEIPSLKDHLNSDNIIKGEDILDIWFDSGLSWSSVLPDKQVADMYLEGVDQFTGWFQSSLLTSTALRNKAPYKAIYIHGFAVDADGKKMSKSLGNVVNPQDIILGTKHNKAYGIDSLRWWVVCHENQDSTAKVSTTALQACNDEVQKLRSVLRFAIAALHDYRNVNINYKDLKLIDKYMLHLLACYQKEVQKYLENYQYHKLKALVINLLTNSVSALYYNSIKDRLYCDPENSSNRKSAQYVLSAIFLIVARSIAAIVPHLAEELYAHFSLKETDSFFKTTEPNIPQEWYSEDVLKMMNYILDFKKHINKLIGAVGMDKHIVMFMNKNQFKNLKEYVGEDSLSMDIADILQVASVEIVEDEGINTEEYKFNIIKSNRNICPRCRKFLSNNMDTLCYRCNVVVGDIKVGAVN</sequence>
<comment type="caution">
    <text evidence="1">The sequence shown here is derived from an EMBL/GenBank/DDBJ whole genome shotgun (WGS) entry which is preliminary data.</text>
</comment>
<reference evidence="1" key="1">
    <citation type="submission" date="2022-04" db="EMBL/GenBank/DDBJ databases">
        <title>Chromosome-scale genome assembly of Holotrichia oblita Faldermann.</title>
        <authorList>
            <person name="Rongchong L."/>
        </authorList>
    </citation>
    <scope>NUCLEOTIDE SEQUENCE</scope>
    <source>
        <strain evidence="1">81SQS9</strain>
    </source>
</reference>
<dbReference type="Proteomes" id="UP001056778">
    <property type="component" value="Chromosome 1"/>
</dbReference>
<keyword evidence="2" id="KW-1185">Reference proteome</keyword>
<accession>A0ACB9TUD4</accession>
<evidence type="ECO:0000313" key="1">
    <source>
        <dbReference type="EMBL" id="KAI4470416.1"/>
    </source>
</evidence>
<evidence type="ECO:0000313" key="2">
    <source>
        <dbReference type="Proteomes" id="UP001056778"/>
    </source>
</evidence>
<gene>
    <name evidence="1" type="ORF">MML48_1g01335</name>
</gene>